<dbReference type="InterPro" id="IPR052177">
    <property type="entry name" value="Divisome_Glycosyl_Hydrolase"/>
</dbReference>
<name>A0A1I0AVX9_9GAMM</name>
<keyword evidence="3" id="KW-0449">Lipoprotein</keyword>
<dbReference type="InterPro" id="IPR017853">
    <property type="entry name" value="GH"/>
</dbReference>
<dbReference type="Gene3D" id="3.20.20.80">
    <property type="entry name" value="Glycosidases"/>
    <property type="match status" value="1"/>
</dbReference>
<dbReference type="Gene3D" id="2.60.40.10">
    <property type="entry name" value="Immunoglobulins"/>
    <property type="match status" value="1"/>
</dbReference>
<evidence type="ECO:0000313" key="3">
    <source>
        <dbReference type="EMBL" id="SES98534.1"/>
    </source>
</evidence>
<gene>
    <name evidence="3" type="ORF">SAMN02583745_01087</name>
</gene>
<sequence>MRINQSSKLTHFHFKLSTSAVLITGLMTVLHINTLHAKSVDTQDICFIQNSDPTHPSPVRASIQNLPLKQFDINTHTYNSSKPVFLFDKTLNESAPIVEVPDSYHTDKFHFRSSWIATINNLTMPKTDSTLQFKEAFSEHISQMNQMNMNAVIFQVRPELDAWYLSKINPWSAYINSNQQGKNNFEDNNFDPLAYMIEVSHNHSMEFHAWFNPYRVTSKKITQLLPNEAEEKLRSLSTSEQIALLAKNGVLAENNFAVLHPEAVLQFDEKFFLDPSNPIVIAHIVETVKEVLEQYDVDAIHFDDYFYPYRVNTTIDGKNVPKFFGDKNEDSEAFKLARTLNSDYTDDIAGLESWRRDNITKLIVSVKSIIDEHNDKHNRSVQFGISPFGIWEHKQVNSAGTNTPLDSTQSHSKSIYADTKSWVENRYLDYIIPQIYWSFEKAAAPYGELATWWNQLAQNNNHLPEKSTLLYIGHANYKHFHNSGFEKEWQNPEEIPNQLRFNQTLDNVLGSVYFSLGELTHTDASGMPSDKQIAANARVKSNQLLKDNYFTYPTLVPSKPWLDKMTTQPVQTPTFIINKESNILNQFTWKDDPNNDVRYYVIYRALGAKEDVSKHPENIIAKIPRNQLGQYQFTDKTQNDGRQYTYMVSSIDRAQVETDAVEVGLERSKASESNLECLPLIE</sequence>
<dbReference type="Pfam" id="PF02638">
    <property type="entry name" value="GHL10"/>
    <property type="match status" value="1"/>
</dbReference>
<dbReference type="OrthoDB" id="9773203at2"/>
<evidence type="ECO:0000259" key="2">
    <source>
        <dbReference type="Pfam" id="PF02638"/>
    </source>
</evidence>
<evidence type="ECO:0000256" key="1">
    <source>
        <dbReference type="ARBA" id="ARBA00022729"/>
    </source>
</evidence>
<dbReference type="InterPro" id="IPR003790">
    <property type="entry name" value="GHL10"/>
</dbReference>
<evidence type="ECO:0000313" key="4">
    <source>
        <dbReference type="Proteomes" id="UP000242642"/>
    </source>
</evidence>
<reference evidence="4" key="1">
    <citation type="submission" date="2016-10" db="EMBL/GenBank/DDBJ databases">
        <authorList>
            <person name="Varghese N."/>
            <person name="Submissions S."/>
        </authorList>
    </citation>
    <scope>NUCLEOTIDE SEQUENCE [LARGE SCALE GENOMIC DNA]</scope>
    <source>
        <strain evidence="4">DSM 18579</strain>
    </source>
</reference>
<dbReference type="EMBL" id="FOHV01000006">
    <property type="protein sequence ID" value="SES98534.1"/>
    <property type="molecule type" value="Genomic_DNA"/>
</dbReference>
<dbReference type="SUPFAM" id="SSF51445">
    <property type="entry name" value="(Trans)glycosidases"/>
    <property type="match status" value="1"/>
</dbReference>
<accession>A0A1I0AVX9</accession>
<keyword evidence="1" id="KW-0732">Signal</keyword>
<protein>
    <submittedName>
        <fullName evidence="3">Uncharacterized lipoprotein YddW, UPF0748 family</fullName>
    </submittedName>
</protein>
<keyword evidence="4" id="KW-1185">Reference proteome</keyword>
<proteinExistence type="predicted"/>
<feature type="domain" description="Glycosyl hydrolase-like 10" evidence="2">
    <location>
        <begin position="111"/>
        <end position="490"/>
    </location>
</feature>
<dbReference type="PANTHER" id="PTHR43405">
    <property type="entry name" value="GLYCOSYL HYDROLASE DIGH"/>
    <property type="match status" value="1"/>
</dbReference>
<dbReference type="RefSeq" id="WP_093318407.1">
    <property type="nucleotide sequence ID" value="NZ_FOHV01000006.1"/>
</dbReference>
<dbReference type="AlphaFoldDB" id="A0A1I0AVX9"/>
<organism evidence="3 4">
    <name type="scientific">Thorsellia anophelis DSM 18579</name>
    <dbReference type="NCBI Taxonomy" id="1123402"/>
    <lineage>
        <taxon>Bacteria</taxon>
        <taxon>Pseudomonadati</taxon>
        <taxon>Pseudomonadota</taxon>
        <taxon>Gammaproteobacteria</taxon>
        <taxon>Enterobacterales</taxon>
        <taxon>Thorselliaceae</taxon>
        <taxon>Thorsellia</taxon>
    </lineage>
</organism>
<dbReference type="Proteomes" id="UP000242642">
    <property type="component" value="Unassembled WGS sequence"/>
</dbReference>
<dbReference type="PANTHER" id="PTHR43405:SF1">
    <property type="entry name" value="GLYCOSYL HYDROLASE DIGH"/>
    <property type="match status" value="1"/>
</dbReference>
<dbReference type="InterPro" id="IPR013783">
    <property type="entry name" value="Ig-like_fold"/>
</dbReference>